<dbReference type="CDD" id="cd07185">
    <property type="entry name" value="OmpA_C-like"/>
    <property type="match status" value="1"/>
</dbReference>
<sequence>MQKITLLLLVLAVGLSSCVSKKKYESLQTDLASRDSLLSQRDQELNRYAQQLAECERRETQIKNQYDNAQAQAQIRQEQIEDLRKQRDAQIEQVGDLTVLSQGANQNIGKTLEQLEGKDRYIRLLQAAKSKADSINLALAVNLKSVLREGIEDADVDIKVDKTVVYINLSDKMLYKSGSYQITERAGEVLEKIAQIAKSRPNLDLMVEGYTDNVPINSACVKDNWDLSVLRSTAVVKALQNKYDIDPNRLIAAGRGEYNQLVANDTPENRSTNRRTRIILLPRLNQFYDLLDPKQVPE</sequence>
<dbReference type="InterPro" id="IPR006665">
    <property type="entry name" value="OmpA-like"/>
</dbReference>
<evidence type="ECO:0000313" key="5">
    <source>
        <dbReference type="Proteomes" id="UP000576209"/>
    </source>
</evidence>
<dbReference type="InterPro" id="IPR036737">
    <property type="entry name" value="OmpA-like_sf"/>
</dbReference>
<dbReference type="Pfam" id="PF00691">
    <property type="entry name" value="OmpA"/>
    <property type="match status" value="1"/>
</dbReference>
<dbReference type="GO" id="GO:0016020">
    <property type="term" value="C:membrane"/>
    <property type="evidence" value="ECO:0007669"/>
    <property type="project" value="UniProtKB-UniRule"/>
</dbReference>
<accession>A0A840E822</accession>
<dbReference type="Gene3D" id="3.30.1330.60">
    <property type="entry name" value="OmpA-like domain"/>
    <property type="match status" value="1"/>
</dbReference>
<feature type="domain" description="OmpA-like" evidence="3">
    <location>
        <begin position="162"/>
        <end position="284"/>
    </location>
</feature>
<dbReference type="Proteomes" id="UP000576209">
    <property type="component" value="Unassembled WGS sequence"/>
</dbReference>
<keyword evidence="1" id="KW-0472">Membrane</keyword>
<dbReference type="PANTHER" id="PTHR30329">
    <property type="entry name" value="STATOR ELEMENT OF FLAGELLAR MOTOR COMPLEX"/>
    <property type="match status" value="1"/>
</dbReference>
<dbReference type="InterPro" id="IPR050330">
    <property type="entry name" value="Bact_OuterMem_StrucFunc"/>
</dbReference>
<comment type="caution">
    <text evidence="4">The sequence shown here is derived from an EMBL/GenBank/DDBJ whole genome shotgun (WGS) entry which is preliminary data.</text>
</comment>
<dbReference type="AlphaFoldDB" id="A0A840E822"/>
<protein>
    <submittedName>
        <fullName evidence="4">Chemotaxis protein MotB</fullName>
    </submittedName>
</protein>
<proteinExistence type="predicted"/>
<evidence type="ECO:0000259" key="3">
    <source>
        <dbReference type="PROSITE" id="PS51123"/>
    </source>
</evidence>
<evidence type="ECO:0000313" key="4">
    <source>
        <dbReference type="EMBL" id="MBB4077939.1"/>
    </source>
</evidence>
<dbReference type="PROSITE" id="PS51257">
    <property type="entry name" value="PROKAR_LIPOPROTEIN"/>
    <property type="match status" value="1"/>
</dbReference>
<dbReference type="EMBL" id="JACIFF010000001">
    <property type="protein sequence ID" value="MBB4077939.1"/>
    <property type="molecule type" value="Genomic_DNA"/>
</dbReference>
<dbReference type="PANTHER" id="PTHR30329:SF21">
    <property type="entry name" value="LIPOPROTEIN YIAD-RELATED"/>
    <property type="match status" value="1"/>
</dbReference>
<dbReference type="SUPFAM" id="SSF103088">
    <property type="entry name" value="OmpA-like"/>
    <property type="match status" value="1"/>
</dbReference>
<dbReference type="PROSITE" id="PS51123">
    <property type="entry name" value="OMPA_2"/>
    <property type="match status" value="1"/>
</dbReference>
<feature type="coiled-coil region" evidence="2">
    <location>
        <begin position="38"/>
        <end position="93"/>
    </location>
</feature>
<keyword evidence="5" id="KW-1185">Reference proteome</keyword>
<name>A0A840E822_9BACT</name>
<organism evidence="4 5">
    <name type="scientific">Neolewinella aquimaris</name>
    <dbReference type="NCBI Taxonomy" id="1835722"/>
    <lineage>
        <taxon>Bacteria</taxon>
        <taxon>Pseudomonadati</taxon>
        <taxon>Bacteroidota</taxon>
        <taxon>Saprospiria</taxon>
        <taxon>Saprospirales</taxon>
        <taxon>Lewinellaceae</taxon>
        <taxon>Neolewinella</taxon>
    </lineage>
</organism>
<keyword evidence="2" id="KW-0175">Coiled coil</keyword>
<evidence type="ECO:0000256" key="1">
    <source>
        <dbReference type="PROSITE-ProRule" id="PRU00473"/>
    </source>
</evidence>
<dbReference type="RefSeq" id="WP_183494176.1">
    <property type="nucleotide sequence ID" value="NZ_JACIFF010000001.1"/>
</dbReference>
<evidence type="ECO:0000256" key="2">
    <source>
        <dbReference type="SAM" id="Coils"/>
    </source>
</evidence>
<gene>
    <name evidence="4" type="ORF">GGR28_000540</name>
</gene>
<reference evidence="4 5" key="1">
    <citation type="submission" date="2020-08" db="EMBL/GenBank/DDBJ databases">
        <title>Genomic Encyclopedia of Type Strains, Phase IV (KMG-IV): sequencing the most valuable type-strain genomes for metagenomic binning, comparative biology and taxonomic classification.</title>
        <authorList>
            <person name="Goeker M."/>
        </authorList>
    </citation>
    <scope>NUCLEOTIDE SEQUENCE [LARGE SCALE GENOMIC DNA]</scope>
    <source>
        <strain evidence="4 5">DSM 105137</strain>
    </source>
</reference>